<evidence type="ECO:0000313" key="2">
    <source>
        <dbReference type="EMBL" id="MQL95448.1"/>
    </source>
</evidence>
<dbReference type="AlphaFoldDB" id="A0A843VGD3"/>
<dbReference type="OrthoDB" id="552191at2759"/>
<name>A0A843VGD3_COLES</name>
<feature type="compositionally biased region" description="Acidic residues" evidence="1">
    <location>
        <begin position="209"/>
        <end position="219"/>
    </location>
</feature>
<accession>A0A843VGD3</accession>
<gene>
    <name evidence="2" type="ORF">Taro_028114</name>
</gene>
<dbReference type="EMBL" id="NMUH01001794">
    <property type="protein sequence ID" value="MQL95448.1"/>
    <property type="molecule type" value="Genomic_DNA"/>
</dbReference>
<protein>
    <submittedName>
        <fullName evidence="2">Uncharacterized protein</fullName>
    </submittedName>
</protein>
<reference evidence="2" key="1">
    <citation type="submission" date="2017-07" db="EMBL/GenBank/DDBJ databases">
        <title>Taro Niue Genome Assembly and Annotation.</title>
        <authorList>
            <person name="Atibalentja N."/>
            <person name="Keating K."/>
            <person name="Fields C.J."/>
        </authorList>
    </citation>
    <scope>NUCLEOTIDE SEQUENCE</scope>
    <source>
        <strain evidence="2">Niue_2</strain>
        <tissue evidence="2">Leaf</tissue>
    </source>
</reference>
<dbReference type="Proteomes" id="UP000652761">
    <property type="component" value="Unassembled WGS sequence"/>
</dbReference>
<feature type="compositionally biased region" description="Polar residues" evidence="1">
    <location>
        <begin position="196"/>
        <end position="207"/>
    </location>
</feature>
<keyword evidence="3" id="KW-1185">Reference proteome</keyword>
<proteinExistence type="predicted"/>
<comment type="caution">
    <text evidence="2">The sequence shown here is derived from an EMBL/GenBank/DDBJ whole genome shotgun (WGS) entry which is preliminary data.</text>
</comment>
<evidence type="ECO:0000256" key="1">
    <source>
        <dbReference type="SAM" id="MobiDB-lite"/>
    </source>
</evidence>
<feature type="region of interest" description="Disordered" evidence="1">
    <location>
        <begin position="195"/>
        <end position="219"/>
    </location>
</feature>
<sequence>MQPRSRFKTVDCAPLGFSDLLKKGTTRSKSSKRKSRLLAHKTARHILRKHSIMDQGQEADLFSVLETSPNLHADLSQIKMPWSPGCVTASPQLLKRSVENLSSGHKKAHSRFKSQIPVSYASPEVLKPVKNIVLHEKYIDELHCREARRRMCDKTACSAGAEDGKENVVVKDDVVKAAKNALVCEAKGIIMCGLGHSQSSPSSNSEDTYGCEEEGEEDM</sequence>
<evidence type="ECO:0000313" key="3">
    <source>
        <dbReference type="Proteomes" id="UP000652761"/>
    </source>
</evidence>
<organism evidence="2 3">
    <name type="scientific">Colocasia esculenta</name>
    <name type="common">Wild taro</name>
    <name type="synonym">Arum esculentum</name>
    <dbReference type="NCBI Taxonomy" id="4460"/>
    <lineage>
        <taxon>Eukaryota</taxon>
        <taxon>Viridiplantae</taxon>
        <taxon>Streptophyta</taxon>
        <taxon>Embryophyta</taxon>
        <taxon>Tracheophyta</taxon>
        <taxon>Spermatophyta</taxon>
        <taxon>Magnoliopsida</taxon>
        <taxon>Liliopsida</taxon>
        <taxon>Araceae</taxon>
        <taxon>Aroideae</taxon>
        <taxon>Colocasieae</taxon>
        <taxon>Colocasia</taxon>
    </lineage>
</organism>